<evidence type="ECO:0000313" key="3">
    <source>
        <dbReference type="Proteomes" id="UP001627408"/>
    </source>
</evidence>
<keyword evidence="3" id="KW-1185">Reference proteome</keyword>
<dbReference type="Proteomes" id="UP001627408">
    <property type="component" value="Unassembled WGS sequence"/>
</dbReference>
<accession>A0ABW8UPD9</accession>
<name>A0ABW8UPD9_9RHOB</name>
<feature type="transmembrane region" description="Helical" evidence="1">
    <location>
        <begin position="32"/>
        <end position="50"/>
    </location>
</feature>
<gene>
    <name evidence="2" type="ORF">ACERZ8_03525</name>
</gene>
<dbReference type="EMBL" id="JBHDIY010000002">
    <property type="protein sequence ID" value="MFL4468983.1"/>
    <property type="molecule type" value="Genomic_DNA"/>
</dbReference>
<reference evidence="2 3" key="1">
    <citation type="submission" date="2024-08" db="EMBL/GenBank/DDBJ databases">
        <title>Tateyamaria sp. nov., isolated from marine algae.</title>
        <authorList>
            <person name="Choi B.J."/>
            <person name="Kim J.M."/>
            <person name="Lee J.K."/>
            <person name="Choi D.G."/>
            <person name="Bayburt H."/>
            <person name="Baek J.H."/>
            <person name="Han D.M."/>
            <person name="Jeon C.O."/>
        </authorList>
    </citation>
    <scope>NUCLEOTIDE SEQUENCE [LARGE SCALE GENOMIC DNA]</scope>
    <source>
        <strain evidence="2 3">KMU-156</strain>
    </source>
</reference>
<sequence length="101" mass="10440">MVDTPLFAFDYGHVLAGAASGLVLSVLLRNPVVAALVATSLAGGLVWTIAMDPSGPTAFFEFAAERLSQLATQGFLTGALLAKAAVGLVEGLGRAGRRRRR</sequence>
<feature type="transmembrane region" description="Helical" evidence="1">
    <location>
        <begin position="6"/>
        <end position="27"/>
    </location>
</feature>
<comment type="caution">
    <text evidence="2">The sequence shown here is derived from an EMBL/GenBank/DDBJ whole genome shotgun (WGS) entry which is preliminary data.</text>
</comment>
<protein>
    <submittedName>
        <fullName evidence="2">Uncharacterized protein</fullName>
    </submittedName>
</protein>
<feature type="transmembrane region" description="Helical" evidence="1">
    <location>
        <begin position="70"/>
        <end position="92"/>
    </location>
</feature>
<keyword evidence="1" id="KW-1133">Transmembrane helix</keyword>
<organism evidence="2 3">
    <name type="scientific">Tateyamaria armeniaca</name>
    <dbReference type="NCBI Taxonomy" id="2518930"/>
    <lineage>
        <taxon>Bacteria</taxon>
        <taxon>Pseudomonadati</taxon>
        <taxon>Pseudomonadota</taxon>
        <taxon>Alphaproteobacteria</taxon>
        <taxon>Rhodobacterales</taxon>
        <taxon>Roseobacteraceae</taxon>
        <taxon>Tateyamaria</taxon>
    </lineage>
</organism>
<proteinExistence type="predicted"/>
<keyword evidence="1" id="KW-0812">Transmembrane</keyword>
<dbReference type="RefSeq" id="WP_407590738.1">
    <property type="nucleotide sequence ID" value="NZ_JBHDIY010000002.1"/>
</dbReference>
<keyword evidence="1" id="KW-0472">Membrane</keyword>
<evidence type="ECO:0000313" key="2">
    <source>
        <dbReference type="EMBL" id="MFL4468983.1"/>
    </source>
</evidence>
<evidence type="ECO:0000256" key="1">
    <source>
        <dbReference type="SAM" id="Phobius"/>
    </source>
</evidence>